<accession>A0A8G0ZQ84</accession>
<evidence type="ECO:0008006" key="3">
    <source>
        <dbReference type="Google" id="ProtNLM"/>
    </source>
</evidence>
<sequence>MHLLIGTLMRRRTHTKLHGLSLHILRDIGLTSEPATRNPLMGDKA</sequence>
<proteinExistence type="predicted"/>
<evidence type="ECO:0000313" key="1">
    <source>
        <dbReference type="EMBL" id="QYZ68419.1"/>
    </source>
</evidence>
<gene>
    <name evidence="1" type="ORF">JO391_11540</name>
</gene>
<organism evidence="1 2">
    <name type="scientific">Neotabrizicola shimadae</name>
    <dbReference type="NCBI Taxonomy" id="2807096"/>
    <lineage>
        <taxon>Bacteria</taxon>
        <taxon>Pseudomonadati</taxon>
        <taxon>Pseudomonadota</taxon>
        <taxon>Alphaproteobacteria</taxon>
        <taxon>Rhodobacterales</taxon>
        <taxon>Paracoccaceae</taxon>
        <taxon>Neotabrizicola</taxon>
    </lineage>
</organism>
<name>A0A8G0ZQ84_9RHOB</name>
<dbReference type="AlphaFoldDB" id="A0A8G0ZQ84"/>
<dbReference type="Proteomes" id="UP000826300">
    <property type="component" value="Chromosome"/>
</dbReference>
<protein>
    <recommendedName>
        <fullName evidence="3">DUF1127 domain-containing protein</fullName>
    </recommendedName>
</protein>
<reference evidence="1" key="1">
    <citation type="submission" date="2021-02" db="EMBL/GenBank/DDBJ databases">
        <title>Rhodobacter shimadae sp. nov., an aerobic anoxygenic phototrophic bacterium isolated from a hot spring.</title>
        <authorList>
            <person name="Muramatsu S."/>
            <person name="Haruta S."/>
            <person name="Hirose S."/>
            <person name="Hanada S."/>
        </authorList>
    </citation>
    <scope>NUCLEOTIDE SEQUENCE</scope>
    <source>
        <strain evidence="1">N10</strain>
    </source>
</reference>
<dbReference type="EMBL" id="CP069370">
    <property type="protein sequence ID" value="QYZ68419.1"/>
    <property type="molecule type" value="Genomic_DNA"/>
</dbReference>
<dbReference type="KEGG" id="nsm:JO391_11540"/>
<evidence type="ECO:0000313" key="2">
    <source>
        <dbReference type="Proteomes" id="UP000826300"/>
    </source>
</evidence>
<dbReference type="RefSeq" id="WP_220660642.1">
    <property type="nucleotide sequence ID" value="NZ_CP069370.1"/>
</dbReference>
<keyword evidence="2" id="KW-1185">Reference proteome</keyword>